<proteinExistence type="predicted"/>
<dbReference type="AlphaFoldDB" id="A0A512B9V5"/>
<organism evidence="2 3">
    <name type="scientific">Segetibacter aerophilus</name>
    <dbReference type="NCBI Taxonomy" id="670293"/>
    <lineage>
        <taxon>Bacteria</taxon>
        <taxon>Pseudomonadati</taxon>
        <taxon>Bacteroidota</taxon>
        <taxon>Chitinophagia</taxon>
        <taxon>Chitinophagales</taxon>
        <taxon>Chitinophagaceae</taxon>
        <taxon>Segetibacter</taxon>
    </lineage>
</organism>
<reference evidence="2 3" key="1">
    <citation type="submission" date="2019-07" db="EMBL/GenBank/DDBJ databases">
        <title>Whole genome shotgun sequence of Segetibacter aerophilus NBRC 106135.</title>
        <authorList>
            <person name="Hosoyama A."/>
            <person name="Uohara A."/>
            <person name="Ohji S."/>
            <person name="Ichikawa N."/>
        </authorList>
    </citation>
    <scope>NUCLEOTIDE SEQUENCE [LARGE SCALE GENOMIC DNA]</scope>
    <source>
        <strain evidence="2 3">NBRC 106135</strain>
    </source>
</reference>
<evidence type="ECO:0000313" key="3">
    <source>
        <dbReference type="Proteomes" id="UP000321513"/>
    </source>
</evidence>
<dbReference type="InterPro" id="IPR027417">
    <property type="entry name" value="P-loop_NTPase"/>
</dbReference>
<dbReference type="Gene3D" id="3.40.50.300">
    <property type="entry name" value="P-loop containing nucleotide triphosphate hydrolases"/>
    <property type="match status" value="1"/>
</dbReference>
<dbReference type="Proteomes" id="UP000321513">
    <property type="component" value="Unassembled WGS sequence"/>
</dbReference>
<dbReference type="PANTHER" id="PTHR39184">
    <property type="match status" value="1"/>
</dbReference>
<gene>
    <name evidence="2" type="ORF">SAE01_12400</name>
</gene>
<evidence type="ECO:0000313" key="2">
    <source>
        <dbReference type="EMBL" id="GEO08744.1"/>
    </source>
</evidence>
<sequence length="537" mass="61132">MDELLPIKASAFVKLPAQAQEDLVASRVVAVNDALFPIWELNYDICLLFGGRGGGKSEAKCDVLLHECLTQEYFKCYYGRKVYDTVRGSCFATLIYCIKKNKLTHLFQFSEADSSSMIITCKVNGNKFIPFGSDKADKLKSIKDPTHIWCEEFDQFDFADFKELYPTLRTTRGVNRFSATFNTHGVYPDHWILKVFFSHLYEGIDKGDVQMIDILKGKNVKKVFVNYTDNYFIDRDAYKQNLWISSAGNLTVFEGVANGAWGINLNDSPYAFAFDRAKHVSNPERGVPHPTINRGRELILSFDFNRNPMSCLVSQLEENRLNVLEAIKLPKSGVEGICNHILTYYPGCLYLVTGDYNGNNESSLFAEQVTHYKLIKQYLNLSEGQMKVLPNPKQAKNATHVNGVLAWFPITIHAVKAAPLVFDLEKVKRRADGTIMKEDRDKPEQQADILDCFRYTLNAFLDWFDPLLYSQQQQKKVNNNTYFLLDGKSITCTKEEYKASVRNSILVQANKWLDGGETDKAQAALKELQRLDALFKA</sequence>
<keyword evidence="3" id="KW-1185">Reference proteome</keyword>
<dbReference type="InterPro" id="IPR035412">
    <property type="entry name" value="Terminase_L_N"/>
</dbReference>
<dbReference type="OrthoDB" id="924847at2"/>
<evidence type="ECO:0000259" key="1">
    <source>
        <dbReference type="Pfam" id="PF04466"/>
    </source>
</evidence>
<dbReference type="PANTHER" id="PTHR39184:SF1">
    <property type="entry name" value="PBSX PHAGE TERMINASE LARGE SUBUNIT"/>
    <property type="match status" value="1"/>
</dbReference>
<comment type="caution">
    <text evidence="2">The sequence shown here is derived from an EMBL/GenBank/DDBJ whole genome shotgun (WGS) entry which is preliminary data.</text>
</comment>
<dbReference type="EMBL" id="BJYT01000004">
    <property type="protein sequence ID" value="GEO08744.1"/>
    <property type="molecule type" value="Genomic_DNA"/>
</dbReference>
<dbReference type="InterPro" id="IPR052380">
    <property type="entry name" value="Viral_DNA_packaging_terminase"/>
</dbReference>
<dbReference type="RefSeq" id="WP_147202811.1">
    <property type="nucleotide sequence ID" value="NZ_BJYT01000004.1"/>
</dbReference>
<dbReference type="Pfam" id="PF04466">
    <property type="entry name" value="Terminase_3"/>
    <property type="match status" value="1"/>
</dbReference>
<protein>
    <recommendedName>
        <fullName evidence="1">Phage terminase large subunit N-terminal domain-containing protein</fullName>
    </recommendedName>
</protein>
<accession>A0A512B9V5</accession>
<name>A0A512B9V5_9BACT</name>
<feature type="domain" description="Phage terminase large subunit N-terminal" evidence="1">
    <location>
        <begin position="45"/>
        <end position="240"/>
    </location>
</feature>